<organism evidence="1 2">
    <name type="scientific">Chromobacterium subtsugae</name>
    <dbReference type="NCBI Taxonomy" id="251747"/>
    <lineage>
        <taxon>Bacteria</taxon>
        <taxon>Pseudomonadati</taxon>
        <taxon>Pseudomonadota</taxon>
        <taxon>Betaproteobacteria</taxon>
        <taxon>Neisseriales</taxon>
        <taxon>Chromobacteriaceae</taxon>
        <taxon>Chromobacterium</taxon>
    </lineage>
</organism>
<dbReference type="SUPFAM" id="SSF52833">
    <property type="entry name" value="Thioredoxin-like"/>
    <property type="match status" value="1"/>
</dbReference>
<name>A0ABS7FFP6_9NEIS</name>
<evidence type="ECO:0008006" key="3">
    <source>
        <dbReference type="Google" id="ProtNLM"/>
    </source>
</evidence>
<gene>
    <name evidence="1" type="ORF">KIF53_11875</name>
</gene>
<proteinExistence type="predicted"/>
<keyword evidence="2" id="KW-1185">Reference proteome</keyword>
<dbReference type="RefSeq" id="WP_047236578.1">
    <property type="nucleotide sequence ID" value="NZ_CP142381.1"/>
</dbReference>
<accession>A0ABS7FFP6</accession>
<evidence type="ECO:0000313" key="1">
    <source>
        <dbReference type="EMBL" id="MBW8288325.1"/>
    </source>
</evidence>
<sequence length="170" mass="18531">MKSIKRGQRALIAMALLCLAPVVAAWLAYALLPPGGGRSYGQLLPTHPFAASGQPEWPRGKWVLASVLGADCHNRCRQRWYAMRQIERAQGEAASRLTRVALLVSPRAAAMDDVPHRLPHISAQALPAGNQGFYLVDPLGNQVMFYQDGADPRRIIDEVAKVLKVNNGLG</sequence>
<dbReference type="EMBL" id="JAHDTB010000009">
    <property type="protein sequence ID" value="MBW8288325.1"/>
    <property type="molecule type" value="Genomic_DNA"/>
</dbReference>
<dbReference type="Proteomes" id="UP000711178">
    <property type="component" value="Unassembled WGS sequence"/>
</dbReference>
<dbReference type="GeneID" id="89684054"/>
<comment type="caution">
    <text evidence="1">The sequence shown here is derived from an EMBL/GenBank/DDBJ whole genome shotgun (WGS) entry which is preliminary data.</text>
</comment>
<dbReference type="InterPro" id="IPR036249">
    <property type="entry name" value="Thioredoxin-like_sf"/>
</dbReference>
<evidence type="ECO:0000313" key="2">
    <source>
        <dbReference type="Proteomes" id="UP000711178"/>
    </source>
</evidence>
<protein>
    <recommendedName>
        <fullName evidence="3">Transmembrane protein</fullName>
    </recommendedName>
</protein>
<reference evidence="1 2" key="1">
    <citation type="submission" date="2021-05" db="EMBL/GenBank/DDBJ databases">
        <title>Draft Whole Genome Sequencing Of Biosensor Chromobacterium violaceum Strain CV026 Reveals A Regulatory RNA In Chromobacterium violaceum Phenotype Regulatory Network.</title>
        <authorList>
            <person name="Hong K.W."/>
            <person name="Chan K.G."/>
            <person name="Chang C.-Y."/>
        </authorList>
    </citation>
    <scope>NUCLEOTIDE SEQUENCE [LARGE SCALE GENOMIC DNA]</scope>
    <source>
        <strain evidence="1 2">ATCC 31532</strain>
    </source>
</reference>